<name>A0A941BJS5_9BURK</name>
<dbReference type="Proteomes" id="UP000676246">
    <property type="component" value="Unassembled WGS sequence"/>
</dbReference>
<comment type="caution">
    <text evidence="2">The sequence shown here is derived from an EMBL/GenBank/DDBJ whole genome shotgun (WGS) entry which is preliminary data.</text>
</comment>
<dbReference type="AlphaFoldDB" id="A0A941BJS5"/>
<protein>
    <recommendedName>
        <fullName evidence="1">MOSC domain-containing protein</fullName>
    </recommendedName>
</protein>
<keyword evidence="3" id="KW-1185">Reference proteome</keyword>
<dbReference type="RefSeq" id="WP_210851649.1">
    <property type="nucleotide sequence ID" value="NZ_JAGQDD010000001.1"/>
</dbReference>
<accession>A0A941BJS5</accession>
<dbReference type="GO" id="GO:0030151">
    <property type="term" value="F:molybdenum ion binding"/>
    <property type="evidence" value="ECO:0007669"/>
    <property type="project" value="InterPro"/>
</dbReference>
<evidence type="ECO:0000259" key="1">
    <source>
        <dbReference type="PROSITE" id="PS51340"/>
    </source>
</evidence>
<dbReference type="SUPFAM" id="SSF50800">
    <property type="entry name" value="PK beta-barrel domain-like"/>
    <property type="match status" value="1"/>
</dbReference>
<dbReference type="GO" id="GO:0030170">
    <property type="term" value="F:pyridoxal phosphate binding"/>
    <property type="evidence" value="ECO:0007669"/>
    <property type="project" value="InterPro"/>
</dbReference>
<dbReference type="Gene3D" id="2.40.33.20">
    <property type="entry name" value="PK beta-barrel domain-like"/>
    <property type="match status" value="1"/>
</dbReference>
<sequence length="154" mass="16277">MTIERIFTSPAAGAPQVAHERITLRAGRGVLGDRNDGQADHPGQNLTLVEAEEIERFCAQHARAPDLSITRRNLVTRGVRLNALVGRTFTVGGVRLRGVELCEPCAGLGQALGSDTLPPAAVVRHWVGRGGLRVDVLSDGEIHLGDPLGPPDAG</sequence>
<organism evidence="2 3">
    <name type="scientific">Ideonella alba</name>
    <dbReference type="NCBI Taxonomy" id="2824118"/>
    <lineage>
        <taxon>Bacteria</taxon>
        <taxon>Pseudomonadati</taxon>
        <taxon>Pseudomonadota</taxon>
        <taxon>Betaproteobacteria</taxon>
        <taxon>Burkholderiales</taxon>
        <taxon>Sphaerotilaceae</taxon>
        <taxon>Ideonella</taxon>
    </lineage>
</organism>
<dbReference type="Pfam" id="PF03473">
    <property type="entry name" value="MOSC"/>
    <property type="match status" value="1"/>
</dbReference>
<dbReference type="PROSITE" id="PS51340">
    <property type="entry name" value="MOSC"/>
    <property type="match status" value="1"/>
</dbReference>
<dbReference type="GO" id="GO:0003824">
    <property type="term" value="F:catalytic activity"/>
    <property type="evidence" value="ECO:0007669"/>
    <property type="project" value="InterPro"/>
</dbReference>
<reference evidence="2 3" key="1">
    <citation type="submission" date="2021-04" db="EMBL/GenBank/DDBJ databases">
        <title>The genome sequence of Ideonella sp. 3Y2.</title>
        <authorList>
            <person name="Liu Y."/>
        </authorList>
    </citation>
    <scope>NUCLEOTIDE SEQUENCE [LARGE SCALE GENOMIC DNA]</scope>
    <source>
        <strain evidence="2 3">3Y2</strain>
    </source>
</reference>
<dbReference type="EMBL" id="JAGQDD010000001">
    <property type="protein sequence ID" value="MBQ0929404.1"/>
    <property type="molecule type" value="Genomic_DNA"/>
</dbReference>
<dbReference type="InterPro" id="IPR011037">
    <property type="entry name" value="Pyrv_Knase-like_insert_dom_sf"/>
</dbReference>
<evidence type="ECO:0000313" key="2">
    <source>
        <dbReference type="EMBL" id="MBQ0929404.1"/>
    </source>
</evidence>
<dbReference type="InterPro" id="IPR052716">
    <property type="entry name" value="MOSC_domain"/>
</dbReference>
<dbReference type="InterPro" id="IPR005302">
    <property type="entry name" value="MoCF_Sase_C"/>
</dbReference>
<proteinExistence type="predicted"/>
<dbReference type="PANTHER" id="PTHR36930">
    <property type="entry name" value="METAL-SULFUR CLUSTER BIOSYNTHESIS PROTEINS YUAD-RELATED"/>
    <property type="match status" value="1"/>
</dbReference>
<gene>
    <name evidence="2" type="ORF">KAK03_02830</name>
</gene>
<dbReference type="PANTHER" id="PTHR36930:SF1">
    <property type="entry name" value="MOSC DOMAIN-CONTAINING PROTEIN"/>
    <property type="match status" value="1"/>
</dbReference>
<feature type="domain" description="MOSC" evidence="1">
    <location>
        <begin position="14"/>
        <end position="151"/>
    </location>
</feature>
<evidence type="ECO:0000313" key="3">
    <source>
        <dbReference type="Proteomes" id="UP000676246"/>
    </source>
</evidence>